<reference evidence="3 4" key="1">
    <citation type="journal article" date="2010" name="Stand. Genomic Sci.">
        <title>Complete genome sequence of Ferrimonas balearica type strain (PAT).</title>
        <authorList>
            <person name="Nolan M."/>
            <person name="Sikorski J."/>
            <person name="Davenport K."/>
            <person name="Lucas S."/>
            <person name="Glavina Del Rio T."/>
            <person name="Tice H."/>
            <person name="Cheng J."/>
            <person name="Goodwin L."/>
            <person name="Pitluck S."/>
            <person name="Liolios K."/>
            <person name="Ivanova N."/>
            <person name="Mavromatis K."/>
            <person name="Ovchinnikova G."/>
            <person name="Pati A."/>
            <person name="Chen A."/>
            <person name="Palaniappan K."/>
            <person name="Land M."/>
            <person name="Hauser L."/>
            <person name="Chang Y."/>
            <person name="Jeffries C."/>
            <person name="Tapia R."/>
            <person name="Brettin T."/>
            <person name="Detter J."/>
            <person name="Han C."/>
            <person name="Yasawong M."/>
            <person name="Rohde M."/>
            <person name="Tindall B."/>
            <person name="Goker M."/>
            <person name="Woyke T."/>
            <person name="Bristow J."/>
            <person name="Eisen J."/>
            <person name="Markowitz V."/>
            <person name="Hugenholtz P."/>
            <person name="Kyrpides N."/>
            <person name="Klenk H."/>
            <person name="Lapidus A."/>
        </authorList>
    </citation>
    <scope>NUCLEOTIDE SEQUENCE [LARGE SCALE GENOMIC DNA]</scope>
    <source>
        <strain evidence="4">DSM 9799 / CCM 4581 / KCTC 23876 / PAT</strain>
    </source>
</reference>
<feature type="domain" description="Tyrosine specific protein phosphatases" evidence="2">
    <location>
        <begin position="78"/>
        <end position="136"/>
    </location>
</feature>
<dbReference type="PROSITE" id="PS50056">
    <property type="entry name" value="TYR_PHOSPHATASE_2"/>
    <property type="match status" value="1"/>
</dbReference>
<dbReference type="InterPro" id="IPR057023">
    <property type="entry name" value="PTP-SAK"/>
</dbReference>
<dbReference type="Gene3D" id="3.90.190.10">
    <property type="entry name" value="Protein tyrosine phosphatase superfamily"/>
    <property type="match status" value="1"/>
</dbReference>
<dbReference type="Proteomes" id="UP000006683">
    <property type="component" value="Chromosome"/>
</dbReference>
<dbReference type="InterPro" id="IPR029021">
    <property type="entry name" value="Prot-tyrosine_phosphatase-like"/>
</dbReference>
<dbReference type="GeneID" id="67183282"/>
<proteinExistence type="predicted"/>
<dbReference type="PANTHER" id="PTHR23339">
    <property type="entry name" value="TYROSINE SPECIFIC PROTEIN PHOSPHATASE AND DUAL SPECIFICITY PROTEIN PHOSPHATASE"/>
    <property type="match status" value="1"/>
</dbReference>
<dbReference type="PROSITE" id="PS00383">
    <property type="entry name" value="TYR_PHOSPHATASE_1"/>
    <property type="match status" value="1"/>
</dbReference>
<evidence type="ECO:0000256" key="1">
    <source>
        <dbReference type="ARBA" id="ARBA00022801"/>
    </source>
</evidence>
<dbReference type="eggNOG" id="COG2453">
    <property type="taxonomic scope" value="Bacteria"/>
</dbReference>
<dbReference type="InterPro" id="IPR016130">
    <property type="entry name" value="Tyr_Pase_AS"/>
</dbReference>
<dbReference type="GO" id="GO:0016791">
    <property type="term" value="F:phosphatase activity"/>
    <property type="evidence" value="ECO:0007669"/>
    <property type="project" value="UniProtKB-ARBA"/>
</dbReference>
<dbReference type="SUPFAM" id="SSF52799">
    <property type="entry name" value="(Phosphotyrosine protein) phosphatases II"/>
    <property type="match status" value="1"/>
</dbReference>
<sequence length="159" mass="17533">MEHLFWLEPGRIAGRSGPNKDPWTTDELQQAGIRTVLSLNDADGVDASELAEAGICHHHVALPGEIPPRQHDLDTCLLRLPQALARLNASLSQGERVLIHCRSGKDRTGMLMAYLLMVRQGLAPRDAMAKVRQVRPIAFSADGWEALTLSVLERLAPHH</sequence>
<dbReference type="Pfam" id="PF22784">
    <property type="entry name" value="PTP-SAK"/>
    <property type="match status" value="1"/>
</dbReference>
<evidence type="ECO:0000259" key="2">
    <source>
        <dbReference type="PROSITE" id="PS50056"/>
    </source>
</evidence>
<dbReference type="KEGG" id="fbl:Fbal_3060"/>
<gene>
    <name evidence="3" type="ordered locus">Fbal_3060</name>
</gene>
<dbReference type="InterPro" id="IPR000387">
    <property type="entry name" value="Tyr_Pase_dom"/>
</dbReference>
<protein>
    <submittedName>
        <fullName evidence="3">Dual specificity protein phosphatase</fullName>
    </submittedName>
</protein>
<dbReference type="InterPro" id="IPR050561">
    <property type="entry name" value="PTP"/>
</dbReference>
<dbReference type="RefSeq" id="WP_013346566.1">
    <property type="nucleotide sequence ID" value="NC_014541.1"/>
</dbReference>
<dbReference type="STRING" id="550540.Fbal_3060"/>
<evidence type="ECO:0000313" key="4">
    <source>
        <dbReference type="Proteomes" id="UP000006683"/>
    </source>
</evidence>
<organism evidence="3 4">
    <name type="scientific">Ferrimonas balearica (strain DSM 9799 / CCM 4581 / KCTC 23876 / PAT)</name>
    <dbReference type="NCBI Taxonomy" id="550540"/>
    <lineage>
        <taxon>Bacteria</taxon>
        <taxon>Pseudomonadati</taxon>
        <taxon>Pseudomonadota</taxon>
        <taxon>Gammaproteobacteria</taxon>
        <taxon>Alteromonadales</taxon>
        <taxon>Ferrimonadaceae</taxon>
        <taxon>Ferrimonas</taxon>
    </lineage>
</organism>
<dbReference type="EMBL" id="CP002209">
    <property type="protein sequence ID" value="ADN77260.1"/>
    <property type="molecule type" value="Genomic_DNA"/>
</dbReference>
<name>E1SUF3_FERBD</name>
<evidence type="ECO:0000313" key="3">
    <source>
        <dbReference type="EMBL" id="ADN77260.1"/>
    </source>
</evidence>
<accession>E1SUF3</accession>
<keyword evidence="4" id="KW-1185">Reference proteome</keyword>
<dbReference type="AlphaFoldDB" id="E1SUF3"/>
<dbReference type="OrthoDB" id="9814896at2"/>
<dbReference type="HOGENOM" id="CLU_1685390_0_0_6"/>
<keyword evidence="1" id="KW-0378">Hydrolase</keyword>